<dbReference type="Proteomes" id="UP000614216">
    <property type="component" value="Unassembled WGS sequence"/>
</dbReference>
<comment type="similarity">
    <text evidence="2">Belongs to the HPPK family.</text>
</comment>
<keyword evidence="5 14" id="KW-0808">Transferase</keyword>
<protein>
    <recommendedName>
        <fullName evidence="4">2-amino-4-hydroxy-6-hydroxymethyldihydropteridine pyrophosphokinase</fullName>
        <ecNumber evidence="3">2.7.6.3</ecNumber>
    </recommendedName>
    <alternativeName>
        <fullName evidence="11">6-hydroxymethyl-7,8-dihydropterin pyrophosphokinase</fullName>
    </alternativeName>
    <alternativeName>
        <fullName evidence="12">7,8-dihydro-6-hydroxymethylpterin-pyrophosphokinase</fullName>
    </alternativeName>
</protein>
<dbReference type="PROSITE" id="PS00794">
    <property type="entry name" value="HPPK"/>
    <property type="match status" value="1"/>
</dbReference>
<dbReference type="GO" id="GO:0003848">
    <property type="term" value="F:2-amino-4-hydroxy-6-hydroxymethyldihydropteridine diphosphokinase activity"/>
    <property type="evidence" value="ECO:0007669"/>
    <property type="project" value="UniProtKB-EC"/>
</dbReference>
<comment type="pathway">
    <text evidence="1">Cofactor biosynthesis; tetrahydrofolate biosynthesis; 2-amino-4-hydroxy-6-hydroxymethyl-7,8-dihydropteridine diphosphate from 7,8-dihydroneopterin triphosphate: step 4/4.</text>
</comment>
<dbReference type="GO" id="GO:0005524">
    <property type="term" value="F:ATP binding"/>
    <property type="evidence" value="ECO:0007669"/>
    <property type="project" value="UniProtKB-KW"/>
</dbReference>
<comment type="caution">
    <text evidence="14">The sequence shown here is derived from an EMBL/GenBank/DDBJ whole genome shotgun (WGS) entry which is preliminary data.</text>
</comment>
<evidence type="ECO:0000256" key="1">
    <source>
        <dbReference type="ARBA" id="ARBA00005051"/>
    </source>
</evidence>
<dbReference type="GO" id="GO:0016301">
    <property type="term" value="F:kinase activity"/>
    <property type="evidence" value="ECO:0007669"/>
    <property type="project" value="UniProtKB-KW"/>
</dbReference>
<keyword evidence="15" id="KW-1185">Reference proteome</keyword>
<organism evidence="14 15">
    <name type="scientific">Fulvivirga marina</name>
    <dbReference type="NCBI Taxonomy" id="2494733"/>
    <lineage>
        <taxon>Bacteria</taxon>
        <taxon>Pseudomonadati</taxon>
        <taxon>Bacteroidota</taxon>
        <taxon>Cytophagia</taxon>
        <taxon>Cytophagales</taxon>
        <taxon>Fulvivirgaceae</taxon>
        <taxon>Fulvivirga</taxon>
    </lineage>
</organism>
<dbReference type="InterPro" id="IPR000550">
    <property type="entry name" value="Hppk"/>
</dbReference>
<evidence type="ECO:0000313" key="15">
    <source>
        <dbReference type="Proteomes" id="UP000614216"/>
    </source>
</evidence>
<evidence type="ECO:0000256" key="7">
    <source>
        <dbReference type="ARBA" id="ARBA00022777"/>
    </source>
</evidence>
<evidence type="ECO:0000256" key="12">
    <source>
        <dbReference type="ARBA" id="ARBA00033413"/>
    </source>
</evidence>
<keyword evidence="8" id="KW-0067">ATP-binding</keyword>
<name>A0A937FVT0_9BACT</name>
<keyword evidence="9" id="KW-0289">Folate biosynthesis</keyword>
<evidence type="ECO:0000313" key="14">
    <source>
        <dbReference type="EMBL" id="MBL6445275.1"/>
    </source>
</evidence>
<evidence type="ECO:0000256" key="8">
    <source>
        <dbReference type="ARBA" id="ARBA00022840"/>
    </source>
</evidence>
<dbReference type="InterPro" id="IPR035907">
    <property type="entry name" value="Hppk_sf"/>
</dbReference>
<dbReference type="PANTHER" id="PTHR43071:SF1">
    <property type="entry name" value="2-AMINO-4-HYDROXY-6-HYDROXYMETHYLDIHYDROPTERIDINE PYROPHOSPHOKINASE"/>
    <property type="match status" value="1"/>
</dbReference>
<dbReference type="RefSeq" id="WP_202854811.1">
    <property type="nucleotide sequence ID" value="NZ_JAEUGD010000004.1"/>
</dbReference>
<evidence type="ECO:0000256" key="5">
    <source>
        <dbReference type="ARBA" id="ARBA00022679"/>
    </source>
</evidence>
<dbReference type="Gene3D" id="3.30.70.560">
    <property type="entry name" value="7,8-Dihydro-6-hydroxymethylpterin-pyrophosphokinase HPPK"/>
    <property type="match status" value="1"/>
</dbReference>
<evidence type="ECO:0000256" key="2">
    <source>
        <dbReference type="ARBA" id="ARBA00005810"/>
    </source>
</evidence>
<evidence type="ECO:0000259" key="13">
    <source>
        <dbReference type="PROSITE" id="PS00794"/>
    </source>
</evidence>
<dbReference type="GO" id="GO:0046656">
    <property type="term" value="P:folic acid biosynthetic process"/>
    <property type="evidence" value="ECO:0007669"/>
    <property type="project" value="UniProtKB-KW"/>
</dbReference>
<dbReference type="AlphaFoldDB" id="A0A937FVT0"/>
<accession>A0A937FVT0</accession>
<dbReference type="NCBIfam" id="TIGR01498">
    <property type="entry name" value="folK"/>
    <property type="match status" value="1"/>
</dbReference>
<sequence>MIEGIFLLLGSNLGDKKKLLNVACMEIDKQIGQITRKSALYETAAWGKTDQPTFINQVVEVSSDLPAKEILVRINQIESLLGRVRMEKWGARMIDIDILYYGQDIVDTESLTIPHPGIPNRQFTLVPLVEIAPDFMHPVIQKSNKELLATCPDTLEVNLIKR</sequence>
<evidence type="ECO:0000256" key="11">
    <source>
        <dbReference type="ARBA" id="ARBA00029766"/>
    </source>
</evidence>
<dbReference type="EC" id="2.7.6.3" evidence="3"/>
<dbReference type="EMBL" id="JAEUGD010000004">
    <property type="protein sequence ID" value="MBL6445275.1"/>
    <property type="molecule type" value="Genomic_DNA"/>
</dbReference>
<evidence type="ECO:0000256" key="6">
    <source>
        <dbReference type="ARBA" id="ARBA00022741"/>
    </source>
</evidence>
<feature type="domain" description="7,8-dihydro-6-hydroxymethylpterin-pyrophosphokinase" evidence="13">
    <location>
        <begin position="88"/>
        <end position="99"/>
    </location>
</feature>
<gene>
    <name evidence="14" type="primary">folK</name>
    <name evidence="14" type="ORF">JMN32_03080</name>
</gene>
<dbReference type="Pfam" id="PF01288">
    <property type="entry name" value="HPPK"/>
    <property type="match status" value="1"/>
</dbReference>
<dbReference type="CDD" id="cd00483">
    <property type="entry name" value="HPPK"/>
    <property type="match status" value="1"/>
</dbReference>
<evidence type="ECO:0000256" key="9">
    <source>
        <dbReference type="ARBA" id="ARBA00022909"/>
    </source>
</evidence>
<evidence type="ECO:0000256" key="4">
    <source>
        <dbReference type="ARBA" id="ARBA00016218"/>
    </source>
</evidence>
<reference evidence="14" key="1">
    <citation type="submission" date="2021-01" db="EMBL/GenBank/DDBJ databases">
        <title>Fulvivirga kasyanovii gen. nov., sp nov., a novel member of the phylum Bacteroidetes isolated from seawater in a mussel farm.</title>
        <authorList>
            <person name="Zhao L.-H."/>
            <person name="Wang Z.-J."/>
        </authorList>
    </citation>
    <scope>NUCLEOTIDE SEQUENCE</scope>
    <source>
        <strain evidence="14">29W222</strain>
    </source>
</reference>
<keyword evidence="6" id="KW-0547">Nucleotide-binding</keyword>
<evidence type="ECO:0000256" key="3">
    <source>
        <dbReference type="ARBA" id="ARBA00013253"/>
    </source>
</evidence>
<comment type="function">
    <text evidence="10">Catalyzes the transfer of pyrophosphate from adenosine triphosphate (ATP) to 6-hydroxymethyl-7,8-dihydropterin, an enzymatic step in folate biosynthesis pathway.</text>
</comment>
<keyword evidence="7" id="KW-0418">Kinase</keyword>
<evidence type="ECO:0000256" key="10">
    <source>
        <dbReference type="ARBA" id="ARBA00029409"/>
    </source>
</evidence>
<proteinExistence type="inferred from homology"/>
<dbReference type="PANTHER" id="PTHR43071">
    <property type="entry name" value="2-AMINO-4-HYDROXY-6-HYDROXYMETHYLDIHYDROPTERIDINE PYROPHOSPHOKINASE"/>
    <property type="match status" value="1"/>
</dbReference>
<dbReference type="SUPFAM" id="SSF55083">
    <property type="entry name" value="6-hydroxymethyl-7,8-dihydropterin pyrophosphokinase, HPPK"/>
    <property type="match status" value="1"/>
</dbReference>